<dbReference type="InterPro" id="IPR053142">
    <property type="entry name" value="PchR_regulatory_protein"/>
</dbReference>
<dbReference type="GO" id="GO:0003700">
    <property type="term" value="F:DNA-binding transcription factor activity"/>
    <property type="evidence" value="ECO:0007669"/>
    <property type="project" value="InterPro"/>
</dbReference>
<comment type="caution">
    <text evidence="5">The sequence shown here is derived from an EMBL/GenBank/DDBJ whole genome shotgun (WGS) entry which is preliminary data.</text>
</comment>
<evidence type="ECO:0000256" key="1">
    <source>
        <dbReference type="ARBA" id="ARBA00023015"/>
    </source>
</evidence>
<dbReference type="GO" id="GO:0043565">
    <property type="term" value="F:sequence-specific DNA binding"/>
    <property type="evidence" value="ECO:0007669"/>
    <property type="project" value="InterPro"/>
</dbReference>
<dbReference type="InterPro" id="IPR009057">
    <property type="entry name" value="Homeodomain-like_sf"/>
</dbReference>
<name>A0A921NAP5_9BACL</name>
<accession>A0A921NAP5</accession>
<keyword evidence="2" id="KW-0238">DNA-binding</keyword>
<dbReference type="SMART" id="SM00342">
    <property type="entry name" value="HTH_ARAC"/>
    <property type="match status" value="1"/>
</dbReference>
<keyword evidence="1" id="KW-0805">Transcription regulation</keyword>
<proteinExistence type="predicted"/>
<dbReference type="Proteomes" id="UP000700212">
    <property type="component" value="Unassembled WGS sequence"/>
</dbReference>
<dbReference type="Gene3D" id="1.10.10.60">
    <property type="entry name" value="Homeodomain-like"/>
    <property type="match status" value="1"/>
</dbReference>
<dbReference type="InterPro" id="IPR020449">
    <property type="entry name" value="Tscrpt_reg_AraC-type_HTH"/>
</dbReference>
<dbReference type="SUPFAM" id="SSF46689">
    <property type="entry name" value="Homeodomain-like"/>
    <property type="match status" value="1"/>
</dbReference>
<dbReference type="InterPro" id="IPR018060">
    <property type="entry name" value="HTH_AraC"/>
</dbReference>
<dbReference type="PRINTS" id="PR00032">
    <property type="entry name" value="HTHARAC"/>
</dbReference>
<reference evidence="5" key="2">
    <citation type="submission" date="2021-09" db="EMBL/GenBank/DDBJ databases">
        <authorList>
            <person name="Gilroy R."/>
        </authorList>
    </citation>
    <scope>NUCLEOTIDE SEQUENCE</scope>
    <source>
        <strain evidence="5">CHK160-4876</strain>
    </source>
</reference>
<evidence type="ECO:0000313" key="6">
    <source>
        <dbReference type="Proteomes" id="UP000700212"/>
    </source>
</evidence>
<dbReference type="PROSITE" id="PS00041">
    <property type="entry name" value="HTH_ARAC_FAMILY_1"/>
    <property type="match status" value="1"/>
</dbReference>
<organism evidence="5 6">
    <name type="scientific">Metalysinibacillus jejuensis</name>
    <dbReference type="NCBI Taxonomy" id="914327"/>
    <lineage>
        <taxon>Bacteria</taxon>
        <taxon>Bacillati</taxon>
        <taxon>Bacillota</taxon>
        <taxon>Bacilli</taxon>
        <taxon>Bacillales</taxon>
        <taxon>Caryophanaceae</taxon>
        <taxon>Metalysinibacillus</taxon>
    </lineage>
</organism>
<dbReference type="InterPro" id="IPR018062">
    <property type="entry name" value="HTH_AraC-typ_CS"/>
</dbReference>
<gene>
    <name evidence="5" type="ORF">K8V30_02815</name>
</gene>
<protein>
    <submittedName>
        <fullName evidence="5">AraC family transcriptional regulator</fullName>
    </submittedName>
</protein>
<dbReference type="PANTHER" id="PTHR47893">
    <property type="entry name" value="REGULATORY PROTEIN PCHR"/>
    <property type="match status" value="1"/>
</dbReference>
<evidence type="ECO:0000313" key="5">
    <source>
        <dbReference type="EMBL" id="HJH10621.1"/>
    </source>
</evidence>
<feature type="domain" description="HTH araC/xylS-type" evidence="4">
    <location>
        <begin position="211"/>
        <end position="309"/>
    </location>
</feature>
<evidence type="ECO:0000256" key="3">
    <source>
        <dbReference type="ARBA" id="ARBA00023163"/>
    </source>
</evidence>
<evidence type="ECO:0000259" key="4">
    <source>
        <dbReference type="PROSITE" id="PS01124"/>
    </source>
</evidence>
<dbReference type="Pfam" id="PF12833">
    <property type="entry name" value="HTH_18"/>
    <property type="match status" value="1"/>
</dbReference>
<keyword evidence="3" id="KW-0804">Transcription</keyword>
<dbReference type="PANTHER" id="PTHR47893:SF1">
    <property type="entry name" value="REGULATORY PROTEIN PCHR"/>
    <property type="match status" value="1"/>
</dbReference>
<sequence length="310" mass="35201">MQYNERLAQFASITAHENNPATATISLPAQIGEGTVATVTIRESLTVVVTDIQLLQDQLDQFHEDSKMVEFNYVLVGDLICSVNNEPFRMQGPTQALSYFHQSNVTLKTAAKQRVQKVEIRMTPERLLSYFAEATDREQIAHFLQHQLGQITQHHLTPFVKQRVYEILHCSYEGSFKALYIEAKVMELLVATFAKAKRQSLPNMPDAQKLQQIKAIILAELDQPHTVKMLATRVGLPESKVRQGFKQLFDVPIITFVRQQRMEKAAWLLEVEGLSVTDTAITLGYSNMSNFTIAFRKYFGCNPSEYLKGT</sequence>
<dbReference type="PROSITE" id="PS01124">
    <property type="entry name" value="HTH_ARAC_FAMILY_2"/>
    <property type="match status" value="1"/>
</dbReference>
<evidence type="ECO:0000256" key="2">
    <source>
        <dbReference type="ARBA" id="ARBA00023125"/>
    </source>
</evidence>
<dbReference type="AlphaFoldDB" id="A0A921NAP5"/>
<reference evidence="5" key="1">
    <citation type="journal article" date="2021" name="PeerJ">
        <title>Extensive microbial diversity within the chicken gut microbiome revealed by metagenomics and culture.</title>
        <authorList>
            <person name="Gilroy R."/>
            <person name="Ravi A."/>
            <person name="Getino M."/>
            <person name="Pursley I."/>
            <person name="Horton D.L."/>
            <person name="Alikhan N.F."/>
            <person name="Baker D."/>
            <person name="Gharbi K."/>
            <person name="Hall N."/>
            <person name="Watson M."/>
            <person name="Adriaenssens E.M."/>
            <person name="Foster-Nyarko E."/>
            <person name="Jarju S."/>
            <person name="Secka A."/>
            <person name="Antonio M."/>
            <person name="Oren A."/>
            <person name="Chaudhuri R.R."/>
            <person name="La Ragione R."/>
            <person name="Hildebrand F."/>
            <person name="Pallen M.J."/>
        </authorList>
    </citation>
    <scope>NUCLEOTIDE SEQUENCE</scope>
    <source>
        <strain evidence="5">CHK160-4876</strain>
    </source>
</reference>
<dbReference type="EMBL" id="DYTV01000033">
    <property type="protein sequence ID" value="HJH10621.1"/>
    <property type="molecule type" value="Genomic_DNA"/>
</dbReference>